<dbReference type="Proteomes" id="UP000591131">
    <property type="component" value="Unassembled WGS sequence"/>
</dbReference>
<feature type="region of interest" description="Disordered" evidence="1">
    <location>
        <begin position="573"/>
        <end position="594"/>
    </location>
</feature>
<reference evidence="2 3" key="1">
    <citation type="submission" date="2020-04" db="EMBL/GenBank/DDBJ databases">
        <title>Perkinsus chesapeaki whole genome sequence.</title>
        <authorList>
            <person name="Bogema D.R."/>
        </authorList>
    </citation>
    <scope>NUCLEOTIDE SEQUENCE [LARGE SCALE GENOMIC DNA]</scope>
    <source>
        <strain evidence="2">ATCC PRA-425</strain>
    </source>
</reference>
<keyword evidence="3" id="KW-1185">Reference proteome</keyword>
<feature type="region of interest" description="Disordered" evidence="1">
    <location>
        <begin position="276"/>
        <end position="310"/>
    </location>
</feature>
<evidence type="ECO:0000313" key="3">
    <source>
        <dbReference type="Proteomes" id="UP000591131"/>
    </source>
</evidence>
<feature type="region of interest" description="Disordered" evidence="1">
    <location>
        <begin position="388"/>
        <end position="414"/>
    </location>
</feature>
<accession>A0A7J6MZB7</accession>
<comment type="caution">
    <text evidence="2">The sequence shown here is derived from an EMBL/GenBank/DDBJ whole genome shotgun (WGS) entry which is preliminary data.</text>
</comment>
<organism evidence="2 3">
    <name type="scientific">Perkinsus chesapeaki</name>
    <name type="common">Clam parasite</name>
    <name type="synonym">Perkinsus andrewsi</name>
    <dbReference type="NCBI Taxonomy" id="330153"/>
    <lineage>
        <taxon>Eukaryota</taxon>
        <taxon>Sar</taxon>
        <taxon>Alveolata</taxon>
        <taxon>Perkinsozoa</taxon>
        <taxon>Perkinsea</taxon>
        <taxon>Perkinsida</taxon>
        <taxon>Perkinsidae</taxon>
        <taxon>Perkinsus</taxon>
    </lineage>
</organism>
<dbReference type="AlphaFoldDB" id="A0A7J6MZB7"/>
<feature type="region of interest" description="Disordered" evidence="1">
    <location>
        <begin position="102"/>
        <end position="125"/>
    </location>
</feature>
<sequence length="665" mass="71159">MHTHLGLPPIRQPTISLSDSHRGLAASPLGPSSVPIVQVVWIDRNAFKPNRPPYDFEAMAPVTRLKRFKTAAACVKWLNDRRNRAGCNQQVISTGPNLEAASKSCHRTSQSGSNVIISTPSGRSNSSSILSSAGAAYRRSPSGTGPFPTIVCRVATEKEASEMLDADGGRRVDLRLVVSAREAAVLLDCLSIEGHDGSLSRLLPFTCLTEISVAGGCSYIIPPKPFRSIEVYVYHRCAFEKPRKDAQVTATHELVAEVYPTLEDAVMVGVMDPSLHPGGPSTAVSESSSPGGGGAYGIGSERGDPEQEEEYPSYFPELRYWWCPGPQPAAAAAWYVPGGEVAREHQQRLVRLICAPTPLTKENHTQEDASAPAAEAAYSQTNKVVDPATQAAGMPGGGDGVEAPSLGTSSSKKSSSSASAVCSAALPHPSTYAGEDSSANCMWSPATALLVPCIPPPPVPPPPAVMVHQQAHGKASHVTDGNSITPMLDNVYYTDPFGGHGHGVNQVSMGMSPLAIYQYLTNLRRQRAAAAAAVVAHDAEKELRFRVCNDRRTYVGSCPENPAPLRFDASALVNPRPTRHPRPTLHPRPTASPKPVLKCVKDETTSHFTEVMNEVDKKCKSGESRKLKRFCEFRAKEPDTAAGYLFAAIGSFKYAMGYCAAKNID</sequence>
<dbReference type="EMBL" id="JAAPAO010000023">
    <property type="protein sequence ID" value="KAF4676978.1"/>
    <property type="molecule type" value="Genomic_DNA"/>
</dbReference>
<feature type="compositionally biased region" description="Polar residues" evidence="1">
    <location>
        <begin position="107"/>
        <end position="120"/>
    </location>
</feature>
<evidence type="ECO:0000256" key="1">
    <source>
        <dbReference type="SAM" id="MobiDB-lite"/>
    </source>
</evidence>
<evidence type="ECO:0000313" key="2">
    <source>
        <dbReference type="EMBL" id="KAF4676978.1"/>
    </source>
</evidence>
<dbReference type="OrthoDB" id="10614371at2759"/>
<proteinExistence type="predicted"/>
<name>A0A7J6MZB7_PERCH</name>
<gene>
    <name evidence="2" type="ORF">FOL47_003975</name>
</gene>
<protein>
    <submittedName>
        <fullName evidence="2">Uncharacterized protein</fullName>
    </submittedName>
</protein>